<evidence type="ECO:0000313" key="2">
    <source>
        <dbReference type="EMBL" id="PIN25825.1"/>
    </source>
</evidence>
<gene>
    <name evidence="2" type="ORF">CDL12_01434</name>
</gene>
<sequence>MAQLTELVATTVNAVLTLVTEVKGIRKEVEELRHAVKHITEAVAEGIAFDKAILAKLIPTNFIAFPEYTGLSNLAKHVLKFQTNAILYQYNDRVKYRAFINMFRESAQTWFSHLPPRSTHSFAQLPHKKVLANAFVKGLRDGSFFCSLVKKPVEDFDELLARAEKYVNLEEAKEIKKAEWNSFIPLKVSRRSFRTSLGPTRPKFDPFCRFHNEYSHDTEKCMHLRNKIERLVRKEYLASDDTHAHKAPDRRGNYLEPTQPALPPMGPPRKEQSLESSNQPRRGTIQMISGGPTDGDSNRA</sequence>
<organism evidence="2 3">
    <name type="scientific">Handroanthus impetiginosus</name>
    <dbReference type="NCBI Taxonomy" id="429701"/>
    <lineage>
        <taxon>Eukaryota</taxon>
        <taxon>Viridiplantae</taxon>
        <taxon>Streptophyta</taxon>
        <taxon>Embryophyta</taxon>
        <taxon>Tracheophyta</taxon>
        <taxon>Spermatophyta</taxon>
        <taxon>Magnoliopsida</taxon>
        <taxon>eudicotyledons</taxon>
        <taxon>Gunneridae</taxon>
        <taxon>Pentapetalae</taxon>
        <taxon>asterids</taxon>
        <taxon>lamiids</taxon>
        <taxon>Lamiales</taxon>
        <taxon>Bignoniaceae</taxon>
        <taxon>Crescentiina</taxon>
        <taxon>Tabebuia alliance</taxon>
        <taxon>Handroanthus</taxon>
    </lineage>
</organism>
<reference evidence="3" key="1">
    <citation type="journal article" date="2018" name="Gigascience">
        <title>Genome assembly of the Pink Ipe (Handroanthus impetiginosus, Bignoniaceae), a highly valued, ecologically keystone Neotropical timber forest tree.</title>
        <authorList>
            <person name="Silva-Junior O.B."/>
            <person name="Grattapaglia D."/>
            <person name="Novaes E."/>
            <person name="Collevatti R.G."/>
        </authorList>
    </citation>
    <scope>NUCLEOTIDE SEQUENCE [LARGE SCALE GENOMIC DNA]</scope>
    <source>
        <strain evidence="3">cv. UFG-1</strain>
    </source>
</reference>
<dbReference type="AlphaFoldDB" id="A0A2G9I7U0"/>
<dbReference type="Proteomes" id="UP000231279">
    <property type="component" value="Unassembled WGS sequence"/>
</dbReference>
<dbReference type="EMBL" id="NKXS01000177">
    <property type="protein sequence ID" value="PIN25825.1"/>
    <property type="molecule type" value="Genomic_DNA"/>
</dbReference>
<proteinExistence type="predicted"/>
<evidence type="ECO:0008006" key="4">
    <source>
        <dbReference type="Google" id="ProtNLM"/>
    </source>
</evidence>
<name>A0A2G9I7U0_9LAMI</name>
<evidence type="ECO:0000313" key="3">
    <source>
        <dbReference type="Proteomes" id="UP000231279"/>
    </source>
</evidence>
<protein>
    <recommendedName>
        <fullName evidence="4">Retrotransposon gag domain-containing protein</fullName>
    </recommendedName>
</protein>
<comment type="caution">
    <text evidence="2">The sequence shown here is derived from an EMBL/GenBank/DDBJ whole genome shotgun (WGS) entry which is preliminary data.</text>
</comment>
<accession>A0A2G9I7U0</accession>
<feature type="compositionally biased region" description="Basic and acidic residues" evidence="1">
    <location>
        <begin position="239"/>
        <end position="253"/>
    </location>
</feature>
<dbReference type="OrthoDB" id="1752047at2759"/>
<keyword evidence="3" id="KW-1185">Reference proteome</keyword>
<feature type="region of interest" description="Disordered" evidence="1">
    <location>
        <begin position="239"/>
        <end position="300"/>
    </location>
</feature>
<evidence type="ECO:0000256" key="1">
    <source>
        <dbReference type="SAM" id="MobiDB-lite"/>
    </source>
</evidence>